<dbReference type="Gene3D" id="3.10.20.550">
    <property type="entry name" value="ASAP complex, SAP18 subunit"/>
    <property type="match status" value="1"/>
</dbReference>
<protein>
    <submittedName>
        <fullName evidence="4">Kinesin motor domain-containing protein</fullName>
    </submittedName>
</protein>
<evidence type="ECO:0000313" key="4">
    <source>
        <dbReference type="WBParaSite" id="ECPE_0001486901-mRNA-1"/>
    </source>
</evidence>
<accession>A0A183B6J4</accession>
<feature type="compositionally biased region" description="Low complexity" evidence="1">
    <location>
        <begin position="39"/>
        <end position="57"/>
    </location>
</feature>
<reference evidence="4" key="1">
    <citation type="submission" date="2016-06" db="UniProtKB">
        <authorList>
            <consortium name="WormBaseParasite"/>
        </authorList>
    </citation>
    <scope>IDENTIFICATION</scope>
</reference>
<dbReference type="Pfam" id="PF06487">
    <property type="entry name" value="SAP18"/>
    <property type="match status" value="1"/>
</dbReference>
<dbReference type="AlphaFoldDB" id="A0A183B6J4"/>
<dbReference type="OrthoDB" id="440566at2759"/>
<evidence type="ECO:0000313" key="3">
    <source>
        <dbReference type="Proteomes" id="UP000272942"/>
    </source>
</evidence>
<reference evidence="2 3" key="2">
    <citation type="submission" date="2018-11" db="EMBL/GenBank/DDBJ databases">
        <authorList>
            <consortium name="Pathogen Informatics"/>
        </authorList>
    </citation>
    <scope>NUCLEOTIDE SEQUENCE [LARGE SCALE GENOMIC DNA]</scope>
    <source>
        <strain evidence="2 3">Egypt</strain>
    </source>
</reference>
<feature type="region of interest" description="Disordered" evidence="1">
    <location>
        <begin position="22"/>
        <end position="57"/>
    </location>
</feature>
<feature type="region of interest" description="Disordered" evidence="1">
    <location>
        <begin position="96"/>
        <end position="125"/>
    </location>
</feature>
<dbReference type="InterPro" id="IPR010516">
    <property type="entry name" value="SAP18"/>
</dbReference>
<organism evidence="4">
    <name type="scientific">Echinostoma caproni</name>
    <dbReference type="NCBI Taxonomy" id="27848"/>
    <lineage>
        <taxon>Eukaryota</taxon>
        <taxon>Metazoa</taxon>
        <taxon>Spiralia</taxon>
        <taxon>Lophotrochozoa</taxon>
        <taxon>Platyhelminthes</taxon>
        <taxon>Trematoda</taxon>
        <taxon>Digenea</taxon>
        <taxon>Plagiorchiida</taxon>
        <taxon>Echinostomata</taxon>
        <taxon>Echinostomatoidea</taxon>
        <taxon>Echinostomatidae</taxon>
        <taxon>Echinostoma</taxon>
    </lineage>
</organism>
<evidence type="ECO:0000313" key="2">
    <source>
        <dbReference type="EMBL" id="VDP92101.1"/>
    </source>
</evidence>
<keyword evidence="3" id="KW-1185">Reference proteome</keyword>
<evidence type="ECO:0000256" key="1">
    <source>
        <dbReference type="SAM" id="MobiDB-lite"/>
    </source>
</evidence>
<dbReference type="EMBL" id="UZAN01058671">
    <property type="protein sequence ID" value="VDP92101.1"/>
    <property type="molecule type" value="Genomic_DNA"/>
</dbReference>
<name>A0A183B6J4_9TREM</name>
<dbReference type="Proteomes" id="UP000272942">
    <property type="component" value="Unassembled WGS sequence"/>
</dbReference>
<dbReference type="InterPro" id="IPR042534">
    <property type="entry name" value="SAP18_sf"/>
</dbReference>
<dbReference type="WBParaSite" id="ECPE_0001486901-mRNA-1">
    <property type="protein sequence ID" value="ECPE_0001486901-mRNA-1"/>
    <property type="gene ID" value="ECPE_0001486901"/>
</dbReference>
<sequence length="189" mass="20549">MENGTGRISTLRSLVRPVSPLSRMSKSLLPGDDLTQDTPSTRRGAPSARSRSRSPILASAVHLARPRALDVNPHNLEEDGETRRIIVRRPDLTLNSDPLDSTVSGSGFDNTGGGGGGGGSGRGLRRQIHSRDMDSLRPAPVPVPTSGVDREKTCPILIRISYTTNGRHTPLSEYDKGRFPRNMLYVNTW</sequence>
<feature type="compositionally biased region" description="Gly residues" evidence="1">
    <location>
        <begin position="110"/>
        <end position="122"/>
    </location>
</feature>
<proteinExistence type="predicted"/>
<gene>
    <name evidence="2" type="ORF">ECPE_LOCUS14829</name>
</gene>